<evidence type="ECO:0000256" key="17">
    <source>
        <dbReference type="PIRSR" id="PIRSR600823-3"/>
    </source>
</evidence>
<evidence type="ECO:0000256" key="2">
    <source>
        <dbReference type="ARBA" id="ARBA00002322"/>
    </source>
</evidence>
<dbReference type="GO" id="GO:0006979">
    <property type="term" value="P:response to oxidative stress"/>
    <property type="evidence" value="ECO:0007669"/>
    <property type="project" value="UniProtKB-UniRule"/>
</dbReference>
<dbReference type="EC" id="1.11.1.7" evidence="4 20"/>
<feature type="chain" id="PRO_5035959250" description="Peroxidase" evidence="20">
    <location>
        <begin position="30"/>
        <end position="326"/>
    </location>
</feature>
<feature type="disulfide bond" evidence="19">
    <location>
        <begin position="39"/>
        <end position="118"/>
    </location>
</feature>
<keyword evidence="10 20" id="KW-0560">Oxidoreductase</keyword>
<keyword evidence="11 17" id="KW-0408">Iron</keyword>
<dbReference type="GO" id="GO:0140825">
    <property type="term" value="F:lactoperoxidase activity"/>
    <property type="evidence" value="ECO:0007669"/>
    <property type="project" value="UniProtKB-EC"/>
</dbReference>
<feature type="binding site" evidence="17">
    <location>
        <position position="245"/>
    </location>
    <ligand>
        <name>Ca(2+)</name>
        <dbReference type="ChEBI" id="CHEBI:29108"/>
        <label>2</label>
    </ligand>
</feature>
<evidence type="ECO:0000256" key="7">
    <source>
        <dbReference type="ARBA" id="ARBA00022617"/>
    </source>
</evidence>
<keyword evidence="14 20" id="KW-0376">Hydrogen peroxide</keyword>
<keyword evidence="20" id="KW-0732">Signal</keyword>
<dbReference type="PRINTS" id="PR00461">
    <property type="entry name" value="PLPEROXIDASE"/>
</dbReference>
<feature type="binding site" evidence="17">
    <location>
        <position position="78"/>
    </location>
    <ligand>
        <name>Ca(2+)</name>
        <dbReference type="ChEBI" id="CHEBI:29108"/>
        <label>1</label>
    </ligand>
</feature>
<evidence type="ECO:0000313" key="23">
    <source>
        <dbReference type="Proteomes" id="UP000823388"/>
    </source>
</evidence>
<accession>A0A8T0Q5V1</accession>
<feature type="disulfide bond" evidence="19">
    <location>
        <begin position="201"/>
        <end position="229"/>
    </location>
</feature>
<keyword evidence="23" id="KW-1185">Reference proteome</keyword>
<keyword evidence="7 20" id="KW-0349">Heme</keyword>
<keyword evidence="6 20" id="KW-0575">Peroxidase</keyword>
<evidence type="ECO:0000256" key="16">
    <source>
        <dbReference type="PIRSR" id="PIRSR600823-2"/>
    </source>
</evidence>
<evidence type="ECO:0000256" key="8">
    <source>
        <dbReference type="ARBA" id="ARBA00022723"/>
    </source>
</evidence>
<feature type="binding site" evidence="17">
    <location>
        <position position="74"/>
    </location>
    <ligand>
        <name>Ca(2+)</name>
        <dbReference type="ChEBI" id="CHEBI:29108"/>
        <label>1</label>
    </ligand>
</feature>
<evidence type="ECO:0000256" key="6">
    <source>
        <dbReference type="ARBA" id="ARBA00022559"/>
    </source>
</evidence>
<gene>
    <name evidence="22" type="ORF">PVAP13_7KG091245</name>
</gene>
<dbReference type="AlphaFoldDB" id="A0A8T0Q5V1"/>
<dbReference type="PRINTS" id="PR00458">
    <property type="entry name" value="PEROXIDASE"/>
</dbReference>
<keyword evidence="13" id="KW-0873">Pyrrolidone carboxylic acid</keyword>
<comment type="similarity">
    <text evidence="20">Belongs to the peroxidase family. Classical plant (class III) peroxidase subfamily.</text>
</comment>
<keyword evidence="9 17" id="KW-0106">Calcium</keyword>
<dbReference type="EMBL" id="CM029049">
    <property type="protein sequence ID" value="KAG2570271.1"/>
    <property type="molecule type" value="Genomic_DNA"/>
</dbReference>
<dbReference type="InterPro" id="IPR019794">
    <property type="entry name" value="Peroxidases_AS"/>
</dbReference>
<feature type="binding site" description="axial binding residue" evidence="17">
    <location>
        <position position="194"/>
    </location>
    <ligand>
        <name>heme b</name>
        <dbReference type="ChEBI" id="CHEBI:60344"/>
    </ligand>
    <ligandPart>
        <name>Fe</name>
        <dbReference type="ChEBI" id="CHEBI:18248"/>
    </ligandPart>
</feature>
<dbReference type="GO" id="GO:0005576">
    <property type="term" value="C:extracellular region"/>
    <property type="evidence" value="ECO:0007669"/>
    <property type="project" value="UniProtKB-SubCell"/>
</dbReference>
<feature type="active site" description="Proton acceptor" evidence="15">
    <location>
        <position position="70"/>
    </location>
</feature>
<protein>
    <recommendedName>
        <fullName evidence="4 20">Peroxidase</fullName>
        <ecNumber evidence="4 20">1.11.1.7</ecNumber>
    </recommendedName>
</protein>
<dbReference type="GO" id="GO:0020037">
    <property type="term" value="F:heme binding"/>
    <property type="evidence" value="ECO:0007669"/>
    <property type="project" value="UniProtKB-UniRule"/>
</dbReference>
<evidence type="ECO:0000256" key="18">
    <source>
        <dbReference type="PIRSR" id="PIRSR600823-4"/>
    </source>
</evidence>
<evidence type="ECO:0000256" key="3">
    <source>
        <dbReference type="ARBA" id="ARBA00004613"/>
    </source>
</evidence>
<dbReference type="Gene3D" id="1.10.520.10">
    <property type="match status" value="1"/>
</dbReference>
<feature type="binding site" evidence="17">
    <location>
        <position position="80"/>
    </location>
    <ligand>
        <name>Ca(2+)</name>
        <dbReference type="ChEBI" id="CHEBI:29108"/>
        <label>1</label>
    </ligand>
</feature>
<feature type="disulfide bond" evidence="19">
    <location>
        <begin position="72"/>
        <end position="77"/>
    </location>
</feature>
<feature type="binding site" evidence="17">
    <location>
        <position position="253"/>
    </location>
    <ligand>
        <name>Ca(2+)</name>
        <dbReference type="ChEBI" id="CHEBI:29108"/>
        <label>2</label>
    </ligand>
</feature>
<comment type="subcellular location">
    <subcellularLocation>
        <location evidence="3 20">Secreted</location>
    </subcellularLocation>
</comment>
<feature type="binding site" evidence="17">
    <location>
        <position position="76"/>
    </location>
    <ligand>
        <name>Ca(2+)</name>
        <dbReference type="ChEBI" id="CHEBI:29108"/>
        <label>1</label>
    </ligand>
</feature>
<evidence type="ECO:0000256" key="13">
    <source>
        <dbReference type="ARBA" id="ARBA00023283"/>
    </source>
</evidence>
<name>A0A8T0Q5V1_PANVG</name>
<evidence type="ECO:0000256" key="15">
    <source>
        <dbReference type="PIRSR" id="PIRSR600823-1"/>
    </source>
</evidence>
<feature type="domain" description="Plant heme peroxidase family profile" evidence="21">
    <location>
        <begin position="29"/>
        <end position="325"/>
    </location>
</feature>
<reference evidence="22" key="1">
    <citation type="submission" date="2020-05" db="EMBL/GenBank/DDBJ databases">
        <title>WGS assembly of Panicum virgatum.</title>
        <authorList>
            <person name="Lovell J.T."/>
            <person name="Jenkins J."/>
            <person name="Shu S."/>
            <person name="Juenger T.E."/>
            <person name="Schmutz J."/>
        </authorList>
    </citation>
    <scope>NUCLEOTIDE SEQUENCE</scope>
    <source>
        <strain evidence="22">AP13</strain>
    </source>
</reference>
<feature type="signal peptide" evidence="20">
    <location>
        <begin position="1"/>
        <end position="29"/>
    </location>
</feature>
<keyword evidence="8 17" id="KW-0479">Metal-binding</keyword>
<keyword evidence="12 19" id="KW-1015">Disulfide bond</keyword>
<feature type="binding site" evidence="17">
    <location>
        <position position="195"/>
    </location>
    <ligand>
        <name>Ca(2+)</name>
        <dbReference type="ChEBI" id="CHEBI:29108"/>
        <label>2</label>
    </ligand>
</feature>
<evidence type="ECO:0000256" key="4">
    <source>
        <dbReference type="ARBA" id="ARBA00012313"/>
    </source>
</evidence>
<dbReference type="FunFam" id="1.10.520.10:FF:000008">
    <property type="entry name" value="Peroxidase"/>
    <property type="match status" value="1"/>
</dbReference>
<dbReference type="Pfam" id="PF00141">
    <property type="entry name" value="peroxidase"/>
    <property type="match status" value="1"/>
</dbReference>
<evidence type="ECO:0000256" key="20">
    <source>
        <dbReference type="RuleBase" id="RU362060"/>
    </source>
</evidence>
<comment type="cofactor">
    <cofactor evidence="17 20">
        <name>Ca(2+)</name>
        <dbReference type="ChEBI" id="CHEBI:29108"/>
    </cofactor>
    <text evidence="17 20">Binds 2 calcium ions per subunit.</text>
</comment>
<dbReference type="GO" id="GO:0046872">
    <property type="term" value="F:metal ion binding"/>
    <property type="evidence" value="ECO:0007669"/>
    <property type="project" value="UniProtKB-UniRule"/>
</dbReference>
<evidence type="ECO:0000256" key="12">
    <source>
        <dbReference type="ARBA" id="ARBA00023157"/>
    </source>
</evidence>
<dbReference type="Gene3D" id="1.10.420.10">
    <property type="entry name" value="Peroxidase, domain 2"/>
    <property type="match status" value="1"/>
</dbReference>
<dbReference type="CDD" id="cd00693">
    <property type="entry name" value="secretory_peroxidase"/>
    <property type="match status" value="1"/>
</dbReference>
<comment type="caution">
    <text evidence="22">The sequence shown here is derived from an EMBL/GenBank/DDBJ whole genome shotgun (WGS) entry which is preliminary data.</text>
</comment>
<sequence length="326" mass="34887">MVTMVGSVVVIRLLLMVQLLLAMAATGEALDTAYYAATCPDAEAIVHNTMERLHYTDPTLAPALIRLLFHDCFVRGCDASVLIAPTPRYSSERAAIPNYALRGFGAVDAAKRALEAACPGAVSCADALALAARDAVELLGGCRYDVALGRRDGTRSDPWEVDLPAPFARLDDVLAYFAARGFSAEETVVLFGAHTVGGAHCSSFRYRLTGPDSGGAMDETLRRDMLDTCGAADLPLDTDPAAFFDPDTPFTVDNNYYAQLMSNRTLLQVDQEAATHPDTAPHVAYYAASPGAFLQRFSEAMAKLSNAGVLEGDAGEVRKVCSRYNT</sequence>
<evidence type="ECO:0000256" key="11">
    <source>
        <dbReference type="ARBA" id="ARBA00023004"/>
    </source>
</evidence>
<feature type="binding site" evidence="17">
    <location>
        <position position="92"/>
    </location>
    <ligand>
        <name>Ca(2+)</name>
        <dbReference type="ChEBI" id="CHEBI:29108"/>
        <label>1</label>
    </ligand>
</feature>
<dbReference type="InterPro" id="IPR002016">
    <property type="entry name" value="Haem_peroxidase"/>
</dbReference>
<dbReference type="PANTHER" id="PTHR31517:SF59">
    <property type="entry name" value="PEROXIDASE"/>
    <property type="match status" value="1"/>
</dbReference>
<dbReference type="PROSITE" id="PS50873">
    <property type="entry name" value="PEROXIDASE_4"/>
    <property type="match status" value="1"/>
</dbReference>
<dbReference type="PANTHER" id="PTHR31517">
    <property type="match status" value="1"/>
</dbReference>
<proteinExistence type="inferred from homology"/>
<comment type="catalytic activity">
    <reaction evidence="1 20">
        <text>2 a phenolic donor + H2O2 = 2 a phenolic radical donor + 2 H2O</text>
        <dbReference type="Rhea" id="RHEA:56136"/>
        <dbReference type="ChEBI" id="CHEBI:15377"/>
        <dbReference type="ChEBI" id="CHEBI:16240"/>
        <dbReference type="ChEBI" id="CHEBI:139520"/>
        <dbReference type="ChEBI" id="CHEBI:139521"/>
        <dbReference type="EC" id="1.11.1.7"/>
    </reaction>
</comment>
<dbReference type="GO" id="GO:0042744">
    <property type="term" value="P:hydrogen peroxide catabolic process"/>
    <property type="evidence" value="ECO:0007669"/>
    <property type="project" value="UniProtKB-KW"/>
</dbReference>
<evidence type="ECO:0000256" key="14">
    <source>
        <dbReference type="ARBA" id="ARBA00023324"/>
    </source>
</evidence>
<dbReference type="Proteomes" id="UP000823388">
    <property type="component" value="Chromosome 7K"/>
</dbReference>
<feature type="binding site" evidence="16">
    <location>
        <position position="164"/>
    </location>
    <ligand>
        <name>substrate</name>
    </ligand>
</feature>
<organism evidence="22 23">
    <name type="scientific">Panicum virgatum</name>
    <name type="common">Blackwell switchgrass</name>
    <dbReference type="NCBI Taxonomy" id="38727"/>
    <lineage>
        <taxon>Eukaryota</taxon>
        <taxon>Viridiplantae</taxon>
        <taxon>Streptophyta</taxon>
        <taxon>Embryophyta</taxon>
        <taxon>Tracheophyta</taxon>
        <taxon>Spermatophyta</taxon>
        <taxon>Magnoliopsida</taxon>
        <taxon>Liliopsida</taxon>
        <taxon>Poales</taxon>
        <taxon>Poaceae</taxon>
        <taxon>PACMAD clade</taxon>
        <taxon>Panicoideae</taxon>
        <taxon>Panicodae</taxon>
        <taxon>Paniceae</taxon>
        <taxon>Panicinae</taxon>
        <taxon>Panicum</taxon>
        <taxon>Panicum sect. Hiantes</taxon>
    </lineage>
</organism>
<evidence type="ECO:0000256" key="9">
    <source>
        <dbReference type="ARBA" id="ARBA00022837"/>
    </source>
</evidence>
<evidence type="ECO:0000256" key="1">
    <source>
        <dbReference type="ARBA" id="ARBA00000189"/>
    </source>
</evidence>
<evidence type="ECO:0000256" key="5">
    <source>
        <dbReference type="ARBA" id="ARBA00022525"/>
    </source>
</evidence>
<evidence type="ECO:0000259" key="21">
    <source>
        <dbReference type="PROSITE" id="PS50873"/>
    </source>
</evidence>
<dbReference type="InterPro" id="IPR033905">
    <property type="entry name" value="Secretory_peroxidase"/>
</dbReference>
<feature type="disulfide bond" evidence="19">
    <location>
        <begin position="124"/>
        <end position="321"/>
    </location>
</feature>
<feature type="site" description="Transition state stabilizer" evidence="18">
    <location>
        <position position="66"/>
    </location>
</feature>
<feature type="binding site" evidence="17">
    <location>
        <position position="71"/>
    </location>
    <ligand>
        <name>Ca(2+)</name>
        <dbReference type="ChEBI" id="CHEBI:29108"/>
        <label>1</label>
    </ligand>
</feature>
<evidence type="ECO:0000256" key="19">
    <source>
        <dbReference type="PIRSR" id="PIRSR600823-5"/>
    </source>
</evidence>
<evidence type="ECO:0000313" key="22">
    <source>
        <dbReference type="EMBL" id="KAG2570271.1"/>
    </source>
</evidence>
<dbReference type="SUPFAM" id="SSF48113">
    <property type="entry name" value="Heme-dependent peroxidases"/>
    <property type="match status" value="1"/>
</dbReference>
<feature type="binding site" evidence="17">
    <location>
        <position position="248"/>
    </location>
    <ligand>
        <name>Ca(2+)</name>
        <dbReference type="ChEBI" id="CHEBI:29108"/>
        <label>2</label>
    </ligand>
</feature>
<dbReference type="InterPro" id="IPR010255">
    <property type="entry name" value="Haem_peroxidase_sf"/>
</dbReference>
<dbReference type="PROSITE" id="PS00436">
    <property type="entry name" value="PEROXIDASE_2"/>
    <property type="match status" value="1"/>
</dbReference>
<comment type="function">
    <text evidence="2">Removal of H(2)O(2), oxidation of toxic reductants, biosynthesis and degradation of lignin, suberization, auxin catabolism, response to environmental stresses such as wounding, pathogen attack and oxidative stress. These functions might be dependent on each isozyme/isoform in each plant tissue.</text>
</comment>
<evidence type="ECO:0000256" key="10">
    <source>
        <dbReference type="ARBA" id="ARBA00023002"/>
    </source>
</evidence>
<keyword evidence="5 20" id="KW-0964">Secreted</keyword>
<dbReference type="InterPro" id="IPR000823">
    <property type="entry name" value="Peroxidase_pln"/>
</dbReference>
<dbReference type="FunFam" id="1.10.420.10:FF:000001">
    <property type="entry name" value="Peroxidase"/>
    <property type="match status" value="1"/>
</dbReference>
<comment type="cofactor">
    <cofactor evidence="17 20">
        <name>heme b</name>
        <dbReference type="ChEBI" id="CHEBI:60344"/>
    </cofactor>
    <text evidence="17 20">Binds 1 heme b (iron(II)-protoporphyrin IX) group per subunit.</text>
</comment>